<evidence type="ECO:0000313" key="1">
    <source>
        <dbReference type="EMBL" id="KNZ62929.1"/>
    </source>
</evidence>
<proteinExistence type="predicted"/>
<organism evidence="1 2">
    <name type="scientific">Puccinia sorghi</name>
    <dbReference type="NCBI Taxonomy" id="27349"/>
    <lineage>
        <taxon>Eukaryota</taxon>
        <taxon>Fungi</taxon>
        <taxon>Dikarya</taxon>
        <taxon>Basidiomycota</taxon>
        <taxon>Pucciniomycotina</taxon>
        <taxon>Pucciniomycetes</taxon>
        <taxon>Pucciniales</taxon>
        <taxon>Pucciniaceae</taxon>
        <taxon>Puccinia</taxon>
    </lineage>
</organism>
<reference evidence="1 2" key="1">
    <citation type="submission" date="2015-08" db="EMBL/GenBank/DDBJ databases">
        <title>Next Generation Sequencing and Analysis of the Genome of Puccinia sorghi L Schw, the Causal Agent of Maize Common Rust.</title>
        <authorList>
            <person name="Rochi L."/>
            <person name="Burguener G."/>
            <person name="Darino M."/>
            <person name="Turjanski A."/>
            <person name="Kreff E."/>
            <person name="Dieguez M.J."/>
            <person name="Sacco F."/>
        </authorList>
    </citation>
    <scope>NUCLEOTIDE SEQUENCE [LARGE SCALE GENOMIC DNA]</scope>
    <source>
        <strain evidence="1 2">RO10H11247</strain>
    </source>
</reference>
<dbReference type="VEuPathDB" id="FungiDB:VP01_1206g1"/>
<gene>
    <name evidence="1" type="ORF">VP01_1206g1</name>
</gene>
<protein>
    <submittedName>
        <fullName evidence="1">Uncharacterized protein</fullName>
    </submittedName>
</protein>
<dbReference type="AlphaFoldDB" id="A0A0L6VQG7"/>
<dbReference type="EMBL" id="LAVV01002299">
    <property type="protein sequence ID" value="KNZ62929.1"/>
    <property type="molecule type" value="Genomic_DNA"/>
</dbReference>
<name>A0A0L6VQG7_9BASI</name>
<dbReference type="Proteomes" id="UP000037035">
    <property type="component" value="Unassembled WGS sequence"/>
</dbReference>
<evidence type="ECO:0000313" key="2">
    <source>
        <dbReference type="Proteomes" id="UP000037035"/>
    </source>
</evidence>
<keyword evidence="2" id="KW-1185">Reference proteome</keyword>
<comment type="caution">
    <text evidence="1">The sequence shown here is derived from an EMBL/GenBank/DDBJ whole genome shotgun (WGS) entry which is preliminary data.</text>
</comment>
<sequence length="331" mass="38239">MQKLPGSFCYCTVTVPKDLHMQTCGVWMAAWPEHAACQLQAVEQVVLQCWFLIVDLLYLIPPIMYLTAFQKYTIFKTCWLSVKNTNVFKGVDICKPVNYIMVDLSRISSSQIGCWQHGSILHIPHIAPPTSPFFSLFDERSRKFQNDQYTPQAICASHCWKSTRSSRKVIQNDHQVIYSFFLLLGFRAEEAVYLSQSACGVEKEMTSAFFLNEEALERSQDMRIYKILLLFGQGHKTSFFFHWLVILFPHPEYNKKKNLSFVCEEHVNRLPAKRSLQAQSSIFLSFVFEGIALLAQEIACSCFLYDTFFQTALKNTPTMKLHLSENLIMNE</sequence>
<accession>A0A0L6VQG7</accession>